<dbReference type="InterPro" id="IPR014308">
    <property type="entry name" value="Xanthine_DH_XdhC"/>
</dbReference>
<sequence>MPVAGADADAGFPAPQDPLHAQARQWLAAGRAAVLVQVLQARGSVPRGAGTRMLVAADALAGTIGGGHLEWRATAAARALLARRADPDPDQDQDPMPGPGPAGAGAGAGAGAAASASASATSTSTSTSTDADGWQRLPLALGPSLGQCCGGAVTLGLRPLDAATLAAWPATEAPRLRLQLHGAGHVGTALVRLLQALPLAVQWVDERPGAFDESPAGTLLQALAAARSAAGPDDPCALQPLASDDAVAEVAAAPPGCVYLVMTHDHALDERLVEAVLRRGDARWLGLIGSASKRARFEHRLQGRGLDTRPLVCPVGLPGIDGKEPAVIAVAIAAQLLALAPD</sequence>
<feature type="compositionally biased region" description="Low complexity" evidence="1">
    <location>
        <begin position="111"/>
        <end position="132"/>
    </location>
</feature>
<proteinExistence type="predicted"/>
<organism evidence="4 5">
    <name type="scientific">Pseudaquabacterium rugosum</name>
    <dbReference type="NCBI Taxonomy" id="2984194"/>
    <lineage>
        <taxon>Bacteria</taxon>
        <taxon>Pseudomonadati</taxon>
        <taxon>Pseudomonadota</taxon>
        <taxon>Betaproteobacteria</taxon>
        <taxon>Burkholderiales</taxon>
        <taxon>Sphaerotilaceae</taxon>
        <taxon>Pseudaquabacterium</taxon>
    </lineage>
</organism>
<evidence type="ECO:0000313" key="5">
    <source>
        <dbReference type="Proteomes" id="UP001368500"/>
    </source>
</evidence>
<comment type="caution">
    <text evidence="4">The sequence shown here is derived from an EMBL/GenBank/DDBJ whole genome shotgun (WGS) entry which is preliminary data.</text>
</comment>
<dbReference type="InterPro" id="IPR003777">
    <property type="entry name" value="XdhC_CoxI"/>
</dbReference>
<dbReference type="Pfam" id="PF13478">
    <property type="entry name" value="XdhC_C"/>
    <property type="match status" value="1"/>
</dbReference>
<dbReference type="NCBIfam" id="TIGR02964">
    <property type="entry name" value="xanthine_xdhC"/>
    <property type="match status" value="1"/>
</dbReference>
<feature type="region of interest" description="Disordered" evidence="1">
    <location>
        <begin position="85"/>
        <end position="132"/>
    </location>
</feature>
<dbReference type="PANTHER" id="PTHR30388:SF6">
    <property type="entry name" value="XANTHINE DEHYDROGENASE SUBUNIT A-RELATED"/>
    <property type="match status" value="1"/>
</dbReference>
<reference evidence="4 5" key="1">
    <citation type="submission" date="2024-04" db="EMBL/GenBank/DDBJ databases">
        <title>Novel species of the genus Ideonella isolated from streams.</title>
        <authorList>
            <person name="Lu H."/>
        </authorList>
    </citation>
    <scope>NUCLEOTIDE SEQUENCE [LARGE SCALE GENOMIC DNA]</scope>
    <source>
        <strain evidence="4 5">BYS139W</strain>
    </source>
</reference>
<dbReference type="Proteomes" id="UP001368500">
    <property type="component" value="Unassembled WGS sequence"/>
</dbReference>
<dbReference type="EMBL" id="JBBUTF010000016">
    <property type="protein sequence ID" value="MEK8027695.1"/>
    <property type="molecule type" value="Genomic_DNA"/>
</dbReference>
<feature type="compositionally biased region" description="Gly residues" evidence="1">
    <location>
        <begin position="101"/>
        <end position="110"/>
    </location>
</feature>
<name>A0ABU9BG92_9BURK</name>
<evidence type="ECO:0000256" key="1">
    <source>
        <dbReference type="SAM" id="MobiDB-lite"/>
    </source>
</evidence>
<dbReference type="PANTHER" id="PTHR30388">
    <property type="entry name" value="ALDEHYDE OXIDOREDUCTASE MOLYBDENUM COFACTOR ASSEMBLY PROTEIN"/>
    <property type="match status" value="1"/>
</dbReference>
<dbReference type="InterPro" id="IPR052698">
    <property type="entry name" value="MoCofactor_Util/Proc"/>
</dbReference>
<dbReference type="InterPro" id="IPR027051">
    <property type="entry name" value="XdhC_Rossmann_dom"/>
</dbReference>
<evidence type="ECO:0000259" key="2">
    <source>
        <dbReference type="Pfam" id="PF02625"/>
    </source>
</evidence>
<protein>
    <submittedName>
        <fullName evidence="4">Xanthine dehydrogenase accessory protein XdhC</fullName>
    </submittedName>
</protein>
<evidence type="ECO:0000259" key="3">
    <source>
        <dbReference type="Pfam" id="PF13478"/>
    </source>
</evidence>
<evidence type="ECO:0000313" key="4">
    <source>
        <dbReference type="EMBL" id="MEK8027695.1"/>
    </source>
</evidence>
<gene>
    <name evidence="4" type="primary">xdhC</name>
    <name evidence="4" type="ORF">AACH11_17150</name>
</gene>
<feature type="domain" description="XdhC- CoxI" evidence="2">
    <location>
        <begin position="26"/>
        <end position="83"/>
    </location>
</feature>
<accession>A0ABU9BG92</accession>
<dbReference type="Gene3D" id="3.40.50.720">
    <property type="entry name" value="NAD(P)-binding Rossmann-like Domain"/>
    <property type="match status" value="1"/>
</dbReference>
<keyword evidence="5" id="KW-1185">Reference proteome</keyword>
<dbReference type="Pfam" id="PF02625">
    <property type="entry name" value="XdhC_CoxI"/>
    <property type="match status" value="1"/>
</dbReference>
<dbReference type="RefSeq" id="WP_341375479.1">
    <property type="nucleotide sequence ID" value="NZ_JBBUTF010000016.1"/>
</dbReference>
<feature type="domain" description="XdhC Rossmann" evidence="3">
    <location>
        <begin position="178"/>
        <end position="336"/>
    </location>
</feature>